<dbReference type="EMBL" id="MHIU01000037">
    <property type="protein sequence ID" value="OGY57332.1"/>
    <property type="molecule type" value="Genomic_DNA"/>
</dbReference>
<evidence type="ECO:0000256" key="1">
    <source>
        <dbReference type="SAM" id="Phobius"/>
    </source>
</evidence>
<comment type="caution">
    <text evidence="2">The sequence shown here is derived from an EMBL/GenBank/DDBJ whole genome shotgun (WGS) entry which is preliminary data.</text>
</comment>
<evidence type="ECO:0008006" key="4">
    <source>
        <dbReference type="Google" id="ProtNLM"/>
    </source>
</evidence>
<feature type="transmembrane region" description="Helical" evidence="1">
    <location>
        <begin position="21"/>
        <end position="38"/>
    </location>
</feature>
<keyword evidence="1" id="KW-0812">Transmembrane</keyword>
<dbReference type="Proteomes" id="UP000178651">
    <property type="component" value="Unassembled WGS sequence"/>
</dbReference>
<dbReference type="AlphaFoldDB" id="A0A1G1YYA4"/>
<feature type="transmembrane region" description="Helical" evidence="1">
    <location>
        <begin position="44"/>
        <end position="63"/>
    </location>
</feature>
<reference evidence="2 3" key="1">
    <citation type="journal article" date="2016" name="Nat. Commun.">
        <title>Thousands of microbial genomes shed light on interconnected biogeochemical processes in an aquifer system.</title>
        <authorList>
            <person name="Anantharaman K."/>
            <person name="Brown C.T."/>
            <person name="Hug L.A."/>
            <person name="Sharon I."/>
            <person name="Castelle C.J."/>
            <person name="Probst A.J."/>
            <person name="Thomas B.C."/>
            <person name="Singh A."/>
            <person name="Wilkins M.J."/>
            <person name="Karaoz U."/>
            <person name="Brodie E.L."/>
            <person name="Williams K.H."/>
            <person name="Hubbard S.S."/>
            <person name="Banfield J.F."/>
        </authorList>
    </citation>
    <scope>NUCLEOTIDE SEQUENCE [LARGE SCALE GENOMIC DNA]</scope>
</reference>
<gene>
    <name evidence="2" type="ORF">A3D47_01550</name>
</gene>
<evidence type="ECO:0000313" key="3">
    <source>
        <dbReference type="Proteomes" id="UP000178651"/>
    </source>
</evidence>
<sequence>MQFQVPQFIETEDKVVGPFTLRQFVYVAIAGILGFTLFFVLKLWLWFIIVIILFSVSASVAFIKINGRPMAIFIQSAFSYIWSPRIYTLKPGSNQPVINRETNKIEKRTIPVLGGIKSLLEKMNTSKDAVPKRERTIAPTSFILSQKEIKERYEVIRRGTGEREMARRIDYR</sequence>
<name>A0A1G1YYA4_9BACT</name>
<protein>
    <recommendedName>
        <fullName evidence="4">PrgI family protein</fullName>
    </recommendedName>
</protein>
<accession>A0A1G1YYA4</accession>
<proteinExistence type="predicted"/>
<evidence type="ECO:0000313" key="2">
    <source>
        <dbReference type="EMBL" id="OGY57332.1"/>
    </source>
</evidence>
<keyword evidence="1" id="KW-0472">Membrane</keyword>
<dbReference type="InterPro" id="IPR024414">
    <property type="entry name" value="Uncharacterised_PrgI"/>
</dbReference>
<dbReference type="Pfam" id="PF12666">
    <property type="entry name" value="PrgI"/>
    <property type="match status" value="1"/>
</dbReference>
<organism evidence="2 3">
    <name type="scientific">Candidatus Colwellbacteria bacterium RIFCSPHIGHO2_02_FULL_43_15</name>
    <dbReference type="NCBI Taxonomy" id="1797686"/>
    <lineage>
        <taxon>Bacteria</taxon>
        <taxon>Candidatus Colwelliibacteriota</taxon>
    </lineage>
</organism>
<keyword evidence="1" id="KW-1133">Transmembrane helix</keyword>